<sequence>MRHGPGHDRAESTEANWVQKEAGGSVHRHSPISREDKYHKRRKAMDLMLPNILGFIFGVLQMVLYMIYKNYKTVIDDEKLSGSKADIVNLSMSETNVCSQPNSDEKGISDTQNELEQKDQDVKIMEASNQGQLSVKV</sequence>
<accession>A0A7N2MML2</accession>
<keyword evidence="2" id="KW-0472">Membrane</keyword>
<dbReference type="Gramene" id="QL10p001757:mrna">
    <property type="protein sequence ID" value="QL10p001757:mrna"/>
    <property type="gene ID" value="QL10p001757"/>
</dbReference>
<evidence type="ECO:0000256" key="2">
    <source>
        <dbReference type="SAM" id="Phobius"/>
    </source>
</evidence>
<dbReference type="EMBL" id="LRBV02000010">
    <property type="status" value="NOT_ANNOTATED_CDS"/>
    <property type="molecule type" value="Genomic_DNA"/>
</dbReference>
<dbReference type="InParanoid" id="A0A7N2MML2"/>
<feature type="region of interest" description="Disordered" evidence="1">
    <location>
        <begin position="1"/>
        <end position="37"/>
    </location>
</feature>
<evidence type="ECO:0000256" key="1">
    <source>
        <dbReference type="SAM" id="MobiDB-lite"/>
    </source>
</evidence>
<evidence type="ECO:0000313" key="3">
    <source>
        <dbReference type="EnsemblPlants" id="QL10p001757:mrna"/>
    </source>
</evidence>
<feature type="region of interest" description="Disordered" evidence="1">
    <location>
        <begin position="96"/>
        <end position="115"/>
    </location>
</feature>
<keyword evidence="2" id="KW-0812">Transmembrane</keyword>
<reference evidence="3" key="2">
    <citation type="submission" date="2021-01" db="UniProtKB">
        <authorList>
            <consortium name="EnsemblPlants"/>
        </authorList>
    </citation>
    <scope>IDENTIFICATION</scope>
</reference>
<evidence type="ECO:0000313" key="4">
    <source>
        <dbReference type="Proteomes" id="UP000594261"/>
    </source>
</evidence>
<protein>
    <submittedName>
        <fullName evidence="3">Uncharacterized protein</fullName>
    </submittedName>
</protein>
<dbReference type="Proteomes" id="UP000594261">
    <property type="component" value="Chromosome 10"/>
</dbReference>
<feature type="compositionally biased region" description="Basic and acidic residues" evidence="1">
    <location>
        <begin position="1"/>
        <end position="12"/>
    </location>
</feature>
<proteinExistence type="predicted"/>
<keyword evidence="4" id="KW-1185">Reference proteome</keyword>
<dbReference type="EnsemblPlants" id="QL10p001757:mrna">
    <property type="protein sequence ID" value="QL10p001757:mrna"/>
    <property type="gene ID" value="QL10p001757"/>
</dbReference>
<dbReference type="AlphaFoldDB" id="A0A7N2MML2"/>
<feature type="transmembrane region" description="Helical" evidence="2">
    <location>
        <begin position="47"/>
        <end position="68"/>
    </location>
</feature>
<organism evidence="3 4">
    <name type="scientific">Quercus lobata</name>
    <name type="common">Valley oak</name>
    <dbReference type="NCBI Taxonomy" id="97700"/>
    <lineage>
        <taxon>Eukaryota</taxon>
        <taxon>Viridiplantae</taxon>
        <taxon>Streptophyta</taxon>
        <taxon>Embryophyta</taxon>
        <taxon>Tracheophyta</taxon>
        <taxon>Spermatophyta</taxon>
        <taxon>Magnoliopsida</taxon>
        <taxon>eudicotyledons</taxon>
        <taxon>Gunneridae</taxon>
        <taxon>Pentapetalae</taxon>
        <taxon>rosids</taxon>
        <taxon>fabids</taxon>
        <taxon>Fagales</taxon>
        <taxon>Fagaceae</taxon>
        <taxon>Quercus</taxon>
    </lineage>
</organism>
<reference evidence="3 4" key="1">
    <citation type="journal article" date="2016" name="G3 (Bethesda)">
        <title>First Draft Assembly and Annotation of the Genome of a California Endemic Oak Quercus lobata Nee (Fagaceae).</title>
        <authorList>
            <person name="Sork V.L."/>
            <person name="Fitz-Gibbon S.T."/>
            <person name="Puiu D."/>
            <person name="Crepeau M."/>
            <person name="Gugger P.F."/>
            <person name="Sherman R."/>
            <person name="Stevens K."/>
            <person name="Langley C.H."/>
            <person name="Pellegrini M."/>
            <person name="Salzberg S.L."/>
        </authorList>
    </citation>
    <scope>NUCLEOTIDE SEQUENCE [LARGE SCALE GENOMIC DNA]</scope>
    <source>
        <strain evidence="3 4">cv. SW786</strain>
    </source>
</reference>
<keyword evidence="2" id="KW-1133">Transmembrane helix</keyword>
<name>A0A7N2MML2_QUELO</name>